<reference evidence="2 3" key="1">
    <citation type="journal article" date="2016" name="ISME J.">
        <title>Chasing the elusive Euryarchaeota class WSA2: genomes reveal a uniquely fastidious methyl-reducing methanogen.</title>
        <authorList>
            <person name="Nobu M.K."/>
            <person name="Narihiro T."/>
            <person name="Kuroda K."/>
            <person name="Mei R."/>
            <person name="Liu W.T."/>
        </authorList>
    </citation>
    <scope>NUCLEOTIDE SEQUENCE [LARGE SCALE GENOMIC DNA]</scope>
    <source>
        <strain evidence="2">U1lsi0528_Bin089</strain>
    </source>
</reference>
<comment type="caution">
    <text evidence="2">The sequence shown here is derived from an EMBL/GenBank/DDBJ whole genome shotgun (WGS) entry which is preliminary data.</text>
</comment>
<dbReference type="Pfam" id="PF12724">
    <property type="entry name" value="Flavodoxin_5"/>
    <property type="match status" value="1"/>
</dbReference>
<dbReference type="InterPro" id="IPR008254">
    <property type="entry name" value="Flavodoxin/NO_synth"/>
</dbReference>
<dbReference type="GO" id="GO:0009055">
    <property type="term" value="F:electron transfer activity"/>
    <property type="evidence" value="ECO:0007669"/>
    <property type="project" value="InterPro"/>
</dbReference>
<evidence type="ECO:0000313" key="2">
    <source>
        <dbReference type="EMBL" id="KYC53216.1"/>
    </source>
</evidence>
<protein>
    <submittedName>
        <fullName evidence="2">NAD(P)H dehydrogenase (Quinone)</fullName>
        <ecNumber evidence="2">1.6.5.2</ecNumber>
    </submittedName>
</protein>
<organism evidence="2 3">
    <name type="scientific">Candidatus Methanofastidiosum methylothiophilum</name>
    <dbReference type="NCBI Taxonomy" id="1705564"/>
    <lineage>
        <taxon>Archaea</taxon>
        <taxon>Methanobacteriati</taxon>
        <taxon>Methanobacteriota</taxon>
        <taxon>Stenosarchaea group</taxon>
        <taxon>Candidatus Methanofastidiosia</taxon>
        <taxon>Candidatus Methanofastidiosales</taxon>
        <taxon>Candidatus Methanofastidiosaceae</taxon>
        <taxon>Candidatus Methanofastidiosum</taxon>
    </lineage>
</organism>
<dbReference type="SUPFAM" id="SSF52218">
    <property type="entry name" value="Flavoproteins"/>
    <property type="match status" value="1"/>
</dbReference>
<accession>A0A150J7L2</accession>
<dbReference type="PANTHER" id="PTHR30546">
    <property type="entry name" value="FLAVODOXIN-RELATED PROTEIN WRBA-RELATED"/>
    <property type="match status" value="1"/>
</dbReference>
<proteinExistence type="predicted"/>
<dbReference type="PROSITE" id="PS50902">
    <property type="entry name" value="FLAVODOXIN_LIKE"/>
    <property type="match status" value="1"/>
</dbReference>
<dbReference type="PANTHER" id="PTHR30546:SF57">
    <property type="entry name" value="FLAVODOXIN FAMILY PROTEIN"/>
    <property type="match status" value="1"/>
</dbReference>
<feature type="domain" description="Flavodoxin-like" evidence="1">
    <location>
        <begin position="4"/>
        <end position="150"/>
    </location>
</feature>
<dbReference type="GO" id="GO:0003955">
    <property type="term" value="F:NAD(P)H dehydrogenase (quinone) activity"/>
    <property type="evidence" value="ECO:0007669"/>
    <property type="project" value="UniProtKB-EC"/>
</dbReference>
<dbReference type="PROSITE" id="PS00201">
    <property type="entry name" value="FLAVODOXIN"/>
    <property type="match status" value="1"/>
</dbReference>
<sequence length="163" mass="17929">MVSVLIVYYTKSGNTREMANMLATYLRDEDVDVEVRDVRDTTPEYLLDYDGIILGSPTYYGDMAAEMKELIDKSVKYHGELSGKLGGAFTSSAYIGGGNETTLLSILKAMLIHGMVIVGVHNADHYGPVSIGSPDDRAEKQCRAYAKKYAETLKSLKGFDIVE</sequence>
<dbReference type="Gene3D" id="3.40.50.360">
    <property type="match status" value="1"/>
</dbReference>
<evidence type="ECO:0000313" key="3">
    <source>
        <dbReference type="Proteomes" id="UP000075578"/>
    </source>
</evidence>
<dbReference type="EC" id="1.6.5.2" evidence="2"/>
<dbReference type="GO" id="GO:0010181">
    <property type="term" value="F:FMN binding"/>
    <property type="evidence" value="ECO:0007669"/>
    <property type="project" value="InterPro"/>
</dbReference>
<dbReference type="AlphaFoldDB" id="A0A150J7L2"/>
<evidence type="ECO:0000259" key="1">
    <source>
        <dbReference type="PROSITE" id="PS50902"/>
    </source>
</evidence>
<dbReference type="Proteomes" id="UP000075578">
    <property type="component" value="Unassembled WGS sequence"/>
</dbReference>
<keyword evidence="2" id="KW-0560">Oxidoreductase</keyword>
<dbReference type="EMBL" id="LNGD01000016">
    <property type="protein sequence ID" value="KYC53216.1"/>
    <property type="molecule type" value="Genomic_DNA"/>
</dbReference>
<dbReference type="InterPro" id="IPR029039">
    <property type="entry name" value="Flavoprotein-like_sf"/>
</dbReference>
<name>A0A150J7L2_9EURY</name>
<dbReference type="GO" id="GO:0016020">
    <property type="term" value="C:membrane"/>
    <property type="evidence" value="ECO:0007669"/>
    <property type="project" value="TreeGrafter"/>
</dbReference>
<dbReference type="InterPro" id="IPR026816">
    <property type="entry name" value="Flavodoxin_dom"/>
</dbReference>
<dbReference type="InterPro" id="IPR001226">
    <property type="entry name" value="Flavodoxin_CS"/>
</dbReference>
<gene>
    <name evidence="2" type="ORF">AMQ74_00461</name>
</gene>